<name>A0ABN2I839_9ACTN</name>
<evidence type="ECO:0000313" key="2">
    <source>
        <dbReference type="EMBL" id="GAA1700290.1"/>
    </source>
</evidence>
<evidence type="ECO:0000313" key="3">
    <source>
        <dbReference type="Proteomes" id="UP001500280"/>
    </source>
</evidence>
<evidence type="ECO:0000256" key="1">
    <source>
        <dbReference type="SAM" id="MobiDB-lite"/>
    </source>
</evidence>
<dbReference type="Proteomes" id="UP001500280">
    <property type="component" value="Unassembled WGS sequence"/>
</dbReference>
<keyword evidence="3" id="KW-1185">Reference proteome</keyword>
<sequence length="69" mass="7415">MLQIRRGAAKAATPGHRGLIPPQTALGRNNDGIGGWIRPEPVWGGAVSGDVWRGAGNGRWGLNRLVFWD</sequence>
<organism evidence="2 3">
    <name type="scientific">Kribbella yunnanensis</name>
    <dbReference type="NCBI Taxonomy" id="190194"/>
    <lineage>
        <taxon>Bacteria</taxon>
        <taxon>Bacillati</taxon>
        <taxon>Actinomycetota</taxon>
        <taxon>Actinomycetes</taxon>
        <taxon>Propionibacteriales</taxon>
        <taxon>Kribbellaceae</taxon>
        <taxon>Kribbella</taxon>
    </lineage>
</organism>
<protein>
    <submittedName>
        <fullName evidence="2">Uncharacterized protein</fullName>
    </submittedName>
</protein>
<proteinExistence type="predicted"/>
<dbReference type="EMBL" id="BAAANF010000017">
    <property type="protein sequence ID" value="GAA1700290.1"/>
    <property type="molecule type" value="Genomic_DNA"/>
</dbReference>
<accession>A0ABN2I839</accession>
<reference evidence="2 3" key="1">
    <citation type="journal article" date="2019" name="Int. J. Syst. Evol. Microbiol.">
        <title>The Global Catalogue of Microorganisms (GCM) 10K type strain sequencing project: providing services to taxonomists for standard genome sequencing and annotation.</title>
        <authorList>
            <consortium name="The Broad Institute Genomics Platform"/>
            <consortium name="The Broad Institute Genome Sequencing Center for Infectious Disease"/>
            <person name="Wu L."/>
            <person name="Ma J."/>
        </authorList>
    </citation>
    <scope>NUCLEOTIDE SEQUENCE [LARGE SCALE GENOMIC DNA]</scope>
    <source>
        <strain evidence="2 3">JCM 14307</strain>
    </source>
</reference>
<gene>
    <name evidence="2" type="ORF">GCM10009745_53860</name>
</gene>
<feature type="region of interest" description="Disordered" evidence="1">
    <location>
        <begin position="1"/>
        <end position="26"/>
    </location>
</feature>
<comment type="caution">
    <text evidence="2">The sequence shown here is derived from an EMBL/GenBank/DDBJ whole genome shotgun (WGS) entry which is preliminary data.</text>
</comment>